<dbReference type="GO" id="GO:0005886">
    <property type="term" value="C:plasma membrane"/>
    <property type="evidence" value="ECO:0007669"/>
    <property type="project" value="UniProtKB-SubCell"/>
</dbReference>
<dbReference type="PRINTS" id="PR01853">
    <property type="entry name" value="YAJCTRNLCASE"/>
</dbReference>
<keyword evidence="7" id="KW-1003">Cell membrane</keyword>
<keyword evidence="8 13" id="KW-0812">Transmembrane</keyword>
<evidence type="ECO:0000256" key="12">
    <source>
        <dbReference type="ARBA" id="ARBA00023136"/>
    </source>
</evidence>
<dbReference type="EMBL" id="LANT01000009">
    <property type="protein sequence ID" value="KJV62852.1"/>
    <property type="molecule type" value="Genomic_DNA"/>
</dbReference>
<dbReference type="PANTHER" id="PTHR33909">
    <property type="entry name" value="SEC TRANSLOCON ACCESSORY COMPLEX SUBUNIT YAJC"/>
    <property type="match status" value="1"/>
</dbReference>
<keyword evidence="11" id="KW-0811">Translocation</keyword>
<dbReference type="NCBIfam" id="TIGR00739">
    <property type="entry name" value="yajC"/>
    <property type="match status" value="1"/>
</dbReference>
<evidence type="ECO:0000256" key="4">
    <source>
        <dbReference type="ARBA" id="ARBA00011718"/>
    </source>
</evidence>
<evidence type="ECO:0000256" key="7">
    <source>
        <dbReference type="ARBA" id="ARBA00022475"/>
    </source>
</evidence>
<dbReference type="PATRIC" id="fig|1359161.3.peg.1632"/>
<evidence type="ECO:0000256" key="8">
    <source>
        <dbReference type="ARBA" id="ARBA00022692"/>
    </source>
</evidence>
<dbReference type="SMART" id="SM01323">
    <property type="entry name" value="YajC"/>
    <property type="match status" value="1"/>
</dbReference>
<reference evidence="14 15" key="1">
    <citation type="submission" date="2015-01" db="EMBL/GenBank/DDBJ databases">
        <title>Genome Sequencing of Rickettsiales.</title>
        <authorList>
            <person name="Daugherty S.C."/>
            <person name="Su Q."/>
            <person name="Abolude K."/>
            <person name="Beier-Sexton M."/>
            <person name="Carlyon J.A."/>
            <person name="Carter R."/>
            <person name="Day N.P."/>
            <person name="Dumler S.J."/>
            <person name="Dyachenko V."/>
            <person name="Godinez A."/>
            <person name="Kurtti T.J."/>
            <person name="Lichay M."/>
            <person name="Mullins K.E."/>
            <person name="Ott S."/>
            <person name="Pappas-Brown V."/>
            <person name="Paris D.H."/>
            <person name="Patel P."/>
            <person name="Richards A.L."/>
            <person name="Sadzewicz L."/>
            <person name="Sears K."/>
            <person name="Seidman D."/>
            <person name="Sengamalay N."/>
            <person name="Stenos J."/>
            <person name="Tallon L.J."/>
            <person name="Vincent G."/>
            <person name="Fraser C.M."/>
            <person name="Munderloh U."/>
            <person name="Dunning-Hotopp J.C."/>
        </authorList>
    </citation>
    <scope>NUCLEOTIDE SEQUENCE [LARGE SCALE GENOMIC DNA]</scope>
    <source>
        <strain evidence="14 15">NCH-1</strain>
    </source>
</reference>
<evidence type="ECO:0000313" key="15">
    <source>
        <dbReference type="Proteomes" id="UP000033754"/>
    </source>
</evidence>
<evidence type="ECO:0000313" key="14">
    <source>
        <dbReference type="EMBL" id="KJV62852.1"/>
    </source>
</evidence>
<dbReference type="AlphaFoldDB" id="A0A0F3N591"/>
<evidence type="ECO:0000256" key="13">
    <source>
        <dbReference type="SAM" id="Phobius"/>
    </source>
</evidence>
<evidence type="ECO:0000256" key="11">
    <source>
        <dbReference type="ARBA" id="ARBA00023010"/>
    </source>
</evidence>
<evidence type="ECO:0000256" key="6">
    <source>
        <dbReference type="ARBA" id="ARBA00022448"/>
    </source>
</evidence>
<sequence>MRSMLSFTDVYAADPSTAAAPAAGIGASIAGFIPLVLIFGVFYFLVIRPQQKKLKEHNKLLESLKRGDKVVAAGGLYGTITKVDSNNPSVLHIEISNGVEIKILRSSVSEVLNKESANTTRPKPANS</sequence>
<evidence type="ECO:0000256" key="2">
    <source>
        <dbReference type="ARBA" id="ARBA00004377"/>
    </source>
</evidence>
<evidence type="ECO:0000256" key="10">
    <source>
        <dbReference type="ARBA" id="ARBA00022989"/>
    </source>
</evidence>
<keyword evidence="9" id="KW-0653">Protein transport</keyword>
<keyword evidence="12 13" id="KW-0472">Membrane</keyword>
<comment type="caution">
    <text evidence="14">The sequence shown here is derived from an EMBL/GenBank/DDBJ whole genome shotgun (WGS) entry which is preliminary data.</text>
</comment>
<protein>
    <recommendedName>
        <fullName evidence="5">Sec translocon accessory complex subunit YajC</fullName>
    </recommendedName>
</protein>
<dbReference type="GO" id="GO:0015031">
    <property type="term" value="P:protein transport"/>
    <property type="evidence" value="ECO:0007669"/>
    <property type="project" value="UniProtKB-KW"/>
</dbReference>
<dbReference type="InterPro" id="IPR003849">
    <property type="entry name" value="Preprotein_translocase_YajC"/>
</dbReference>
<evidence type="ECO:0000256" key="1">
    <source>
        <dbReference type="ARBA" id="ARBA00002061"/>
    </source>
</evidence>
<evidence type="ECO:0000256" key="9">
    <source>
        <dbReference type="ARBA" id="ARBA00022927"/>
    </source>
</evidence>
<comment type="subcellular location">
    <subcellularLocation>
        <location evidence="2">Cell inner membrane</location>
        <topology evidence="2">Single-pass membrane protein</topology>
    </subcellularLocation>
</comment>
<keyword evidence="6" id="KW-0813">Transport</keyword>
<dbReference type="Pfam" id="PF02699">
    <property type="entry name" value="YajC"/>
    <property type="match status" value="1"/>
</dbReference>
<organism evidence="14 15">
    <name type="scientific">Anaplasma phagocytophilum str. NCH-1</name>
    <dbReference type="NCBI Taxonomy" id="1359161"/>
    <lineage>
        <taxon>Bacteria</taxon>
        <taxon>Pseudomonadati</taxon>
        <taxon>Pseudomonadota</taxon>
        <taxon>Alphaproteobacteria</taxon>
        <taxon>Rickettsiales</taxon>
        <taxon>Anaplasmataceae</taxon>
        <taxon>Anaplasma</taxon>
        <taxon>phagocytophilum group</taxon>
    </lineage>
</organism>
<name>A0A0F3N591_ANAPH</name>
<gene>
    <name evidence="14" type="primary">yajC</name>
    <name evidence="14" type="ORF">EPHNCH_1438</name>
</gene>
<comment type="similarity">
    <text evidence="3">Belongs to the YajC family.</text>
</comment>
<feature type="transmembrane region" description="Helical" evidence="13">
    <location>
        <begin position="20"/>
        <end position="46"/>
    </location>
</feature>
<dbReference type="Proteomes" id="UP000033754">
    <property type="component" value="Unassembled WGS sequence"/>
</dbReference>
<comment type="subunit">
    <text evidence="4">Part of the SecDF-YidC-YajC translocase complex. The SecDF-YidC-YajC translocase forms a supercomplex with SecYEG, called the holo-translocon (HTL).</text>
</comment>
<proteinExistence type="inferred from homology"/>
<evidence type="ECO:0000256" key="5">
    <source>
        <dbReference type="ARBA" id="ARBA00014962"/>
    </source>
</evidence>
<accession>A0A0F3N591</accession>
<evidence type="ECO:0000256" key="3">
    <source>
        <dbReference type="ARBA" id="ARBA00006742"/>
    </source>
</evidence>
<keyword evidence="10 13" id="KW-1133">Transmembrane helix</keyword>
<comment type="function">
    <text evidence="1">The SecYEG-SecDF-YajC-YidC holo-translocon (HTL) protein secretase/insertase is a supercomplex required for protein secretion, insertion of proteins into membranes, and assembly of membrane protein complexes. While the SecYEG complex is essential for assembly of a number of proteins and complexes, the SecDF-YajC-YidC subcomplex facilitates these functions.</text>
</comment>
<dbReference type="PANTHER" id="PTHR33909:SF1">
    <property type="entry name" value="SEC TRANSLOCON ACCESSORY COMPLEX SUBUNIT YAJC"/>
    <property type="match status" value="1"/>
</dbReference>